<sequence>MRLFYAAATLLLSTIAAFAEGEALFQNFEYGTERQEIVQSVGATPCGESGNLCVRNQTFAGEPVEYVFLFREGLLTNFRLIFENREDAVAAMTAVNGTKAWLPVWLQRSNTGQTVDVLLTMHRSGPQEAASQAMSLQSEDEEGTYTASMLEKSKDFEVTKFGSFVEALRGVPSGVRRLDVVLNKNASAFTFSLPADDRKAAIPKLPKF</sequence>
<proteinExistence type="predicted"/>
<name>A0A7V7PKE0_9HYPH</name>
<reference evidence="2 3" key="1">
    <citation type="submission" date="2019-09" db="EMBL/GenBank/DDBJ databases">
        <title>YIM 132180 draft genome.</title>
        <authorList>
            <person name="Zhang K."/>
        </authorList>
    </citation>
    <scope>NUCLEOTIDE SEQUENCE [LARGE SCALE GENOMIC DNA]</scope>
    <source>
        <strain evidence="2 3">YIM 132180</strain>
    </source>
</reference>
<organism evidence="2 3">
    <name type="scientific">Plantimonas leprariae</name>
    <dbReference type="NCBI Taxonomy" id="2615207"/>
    <lineage>
        <taxon>Bacteria</taxon>
        <taxon>Pseudomonadati</taxon>
        <taxon>Pseudomonadota</taxon>
        <taxon>Alphaproteobacteria</taxon>
        <taxon>Hyphomicrobiales</taxon>
        <taxon>Aurantimonadaceae</taxon>
        <taxon>Plantimonas</taxon>
    </lineage>
</organism>
<gene>
    <name evidence="2" type="ORF">F6X38_22410</name>
</gene>
<dbReference type="Proteomes" id="UP000432089">
    <property type="component" value="Unassembled WGS sequence"/>
</dbReference>
<evidence type="ECO:0000256" key="1">
    <source>
        <dbReference type="SAM" id="SignalP"/>
    </source>
</evidence>
<dbReference type="EMBL" id="VZDO01000027">
    <property type="protein sequence ID" value="KAB0676017.1"/>
    <property type="molecule type" value="Genomic_DNA"/>
</dbReference>
<dbReference type="RefSeq" id="WP_150973821.1">
    <property type="nucleotide sequence ID" value="NZ_VZDO01000027.1"/>
</dbReference>
<protein>
    <submittedName>
        <fullName evidence="2">Uncharacterized protein</fullName>
    </submittedName>
</protein>
<dbReference type="AlphaFoldDB" id="A0A7V7PKE0"/>
<feature type="chain" id="PRO_5030629093" evidence="1">
    <location>
        <begin position="20"/>
        <end position="208"/>
    </location>
</feature>
<accession>A0A7V7PKE0</accession>
<evidence type="ECO:0000313" key="2">
    <source>
        <dbReference type="EMBL" id="KAB0676017.1"/>
    </source>
</evidence>
<comment type="caution">
    <text evidence="2">The sequence shown here is derived from an EMBL/GenBank/DDBJ whole genome shotgun (WGS) entry which is preliminary data.</text>
</comment>
<keyword evidence="3" id="KW-1185">Reference proteome</keyword>
<evidence type="ECO:0000313" key="3">
    <source>
        <dbReference type="Proteomes" id="UP000432089"/>
    </source>
</evidence>
<keyword evidence="1" id="KW-0732">Signal</keyword>
<feature type="signal peptide" evidence="1">
    <location>
        <begin position="1"/>
        <end position="19"/>
    </location>
</feature>